<dbReference type="Proteomes" id="UP001600894">
    <property type="component" value="Unassembled WGS sequence"/>
</dbReference>
<evidence type="ECO:0000313" key="2">
    <source>
        <dbReference type="EMBL" id="GAA6268539.1"/>
    </source>
</evidence>
<evidence type="ECO:0000313" key="3">
    <source>
        <dbReference type="Proteomes" id="UP001600894"/>
    </source>
</evidence>
<dbReference type="RefSeq" id="WP_176253545.1">
    <property type="nucleotide sequence ID" value="NZ_BAABXL010000001.1"/>
</dbReference>
<keyword evidence="3" id="KW-1185">Reference proteome</keyword>
<sequence length="258" mass="28515">MARKTNKTSHVLNLITGGNTVSGETEAPEAAAAPKARPVSPEPSSAATEQKVVVVDSSEDEKISSDIRRELLHELGETADGDVREDAAEKQQPNLPDSSAVLSGESQLKEPSEPQPDRPLVHAELPSEPQQDMLMFHGESQPAPHSAARPESQTAFQPEEKPSYRMVNVMEEILSPESVRAEMEKYGVCLCSRCQADVMALLLTRLPAKYIVADRTAVSPLLSYYKNKFRVSLLTQTVKACMDVREHPRHERMEPYDL</sequence>
<feature type="region of interest" description="Disordered" evidence="1">
    <location>
        <begin position="138"/>
        <end position="158"/>
    </location>
</feature>
<name>A0ABQ0AWX6_9FIRM</name>
<feature type="region of interest" description="Disordered" evidence="1">
    <location>
        <begin position="1"/>
        <end position="123"/>
    </location>
</feature>
<proteinExistence type="predicted"/>
<feature type="compositionally biased region" description="Basic and acidic residues" evidence="1">
    <location>
        <begin position="107"/>
        <end position="121"/>
    </location>
</feature>
<dbReference type="InterPro" id="IPR019657">
    <property type="entry name" value="ComFB"/>
</dbReference>
<dbReference type="EMBL" id="BAABXL010000001">
    <property type="protein sequence ID" value="GAA6268539.1"/>
    <property type="molecule type" value="Genomic_DNA"/>
</dbReference>
<feature type="compositionally biased region" description="Low complexity" evidence="1">
    <location>
        <begin position="24"/>
        <end position="38"/>
    </location>
</feature>
<gene>
    <name evidence="2" type="ORF">F130042H8_15990</name>
</gene>
<comment type="caution">
    <text evidence="2">The sequence shown here is derived from an EMBL/GenBank/DDBJ whole genome shotgun (WGS) entry which is preliminary data.</text>
</comment>
<organism evidence="2 3">
    <name type="scientific">Enterocloster alcoholdehydrogenati</name>
    <dbReference type="NCBI Taxonomy" id="2547410"/>
    <lineage>
        <taxon>Bacteria</taxon>
        <taxon>Bacillati</taxon>
        <taxon>Bacillota</taxon>
        <taxon>Clostridia</taxon>
        <taxon>Lachnospirales</taxon>
        <taxon>Lachnospiraceae</taxon>
        <taxon>Enterocloster</taxon>
    </lineage>
</organism>
<evidence type="ECO:0008006" key="4">
    <source>
        <dbReference type="Google" id="ProtNLM"/>
    </source>
</evidence>
<dbReference type="Pfam" id="PF10719">
    <property type="entry name" value="ComFB"/>
    <property type="match status" value="1"/>
</dbReference>
<feature type="compositionally biased region" description="Basic and acidic residues" evidence="1">
    <location>
        <begin position="60"/>
        <end position="89"/>
    </location>
</feature>
<feature type="compositionally biased region" description="Polar residues" evidence="1">
    <location>
        <begin position="8"/>
        <end position="23"/>
    </location>
</feature>
<reference evidence="2 3" key="1">
    <citation type="submission" date="2024-04" db="EMBL/GenBank/DDBJ databases">
        <title>Defined microbial consortia suppress multidrug-resistant proinflammatory Enterobacteriaceae via ecological control.</title>
        <authorList>
            <person name="Furuichi M."/>
            <person name="Kawaguchi T."/>
            <person name="Pust M."/>
            <person name="Yasuma K."/>
            <person name="Plichta D."/>
            <person name="Hasegawa N."/>
            <person name="Ohya T."/>
            <person name="Bhattarai S."/>
            <person name="Sasajima S."/>
            <person name="Aoto Y."/>
            <person name="Tuganbaev T."/>
            <person name="Yaginuma M."/>
            <person name="Ueda M."/>
            <person name="Okahashi N."/>
            <person name="Amafuji K."/>
            <person name="Kiridooshi Y."/>
            <person name="Sugita K."/>
            <person name="Strazar M."/>
            <person name="Skelly A."/>
            <person name="Suda W."/>
            <person name="Hattori M."/>
            <person name="Nakamoto N."/>
            <person name="Caballero S."/>
            <person name="Norman J."/>
            <person name="Olle B."/>
            <person name="Tanoue T."/>
            <person name="Arita M."/>
            <person name="Bucci V."/>
            <person name="Atarashi K."/>
            <person name="Xavier R."/>
            <person name="Honda K."/>
        </authorList>
    </citation>
    <scope>NUCLEOTIDE SEQUENCE [LARGE SCALE GENOMIC DNA]</scope>
    <source>
        <strain evidence="3">f13</strain>
    </source>
</reference>
<accession>A0ABQ0AWX6</accession>
<feature type="compositionally biased region" description="Polar residues" evidence="1">
    <location>
        <begin position="91"/>
        <end position="106"/>
    </location>
</feature>
<evidence type="ECO:0000256" key="1">
    <source>
        <dbReference type="SAM" id="MobiDB-lite"/>
    </source>
</evidence>
<protein>
    <recommendedName>
        <fullName evidence="4">Late competence development protein ComFB</fullName>
    </recommendedName>
</protein>